<reference evidence="9" key="1">
    <citation type="submission" date="2019-12" db="UniProtKB">
        <authorList>
            <consortium name="WormBaseParasite"/>
        </authorList>
    </citation>
    <scope>IDENTIFICATION</scope>
</reference>
<dbReference type="SMART" id="SM01060">
    <property type="entry name" value="Catalase"/>
    <property type="match status" value="1"/>
</dbReference>
<dbReference type="GO" id="GO:0005777">
    <property type="term" value="C:peroxisome"/>
    <property type="evidence" value="ECO:0007669"/>
    <property type="project" value="TreeGrafter"/>
</dbReference>
<dbReference type="AlphaFoldDB" id="A0A5S6QY79"/>
<dbReference type="STRING" id="70415.A0A5S6QY79"/>
<comment type="similarity">
    <text evidence="1">Belongs to the catalase family.</text>
</comment>
<accession>A0A5S6QY79</accession>
<evidence type="ECO:0000256" key="1">
    <source>
        <dbReference type="ARBA" id="ARBA00005329"/>
    </source>
</evidence>
<dbReference type="WBParaSite" id="TMUE_3000011867.1">
    <property type="protein sequence ID" value="TMUE_3000011867.1"/>
    <property type="gene ID" value="WBGene00292252"/>
</dbReference>
<dbReference type="GO" id="GO:0042744">
    <property type="term" value="P:hydrogen peroxide catabolic process"/>
    <property type="evidence" value="ECO:0007669"/>
    <property type="project" value="TreeGrafter"/>
</dbReference>
<keyword evidence="5" id="KW-0560">Oxidoreductase</keyword>
<evidence type="ECO:0000313" key="9">
    <source>
        <dbReference type="WBParaSite" id="TMUE_3000011867.1"/>
    </source>
</evidence>
<dbReference type="InterPro" id="IPR018028">
    <property type="entry name" value="Catalase"/>
</dbReference>
<keyword evidence="8" id="KW-1185">Reference proteome</keyword>
<evidence type="ECO:0000256" key="4">
    <source>
        <dbReference type="ARBA" id="ARBA00022723"/>
    </source>
</evidence>
<evidence type="ECO:0000256" key="3">
    <source>
        <dbReference type="ARBA" id="ARBA00022617"/>
    </source>
</evidence>
<dbReference type="PANTHER" id="PTHR11465">
    <property type="entry name" value="CATALASE"/>
    <property type="match status" value="1"/>
</dbReference>
<sequence>MGWLVVDVDGTFEVTSDISHYTKARFLSEIGQTSAVQVRCTSKAGAGCPASATGFDVLFPVEKFVISAGSLPVTLRKDSSLKDDRTMMERSQDVEWFCRQVIARPESLHNFLLSFGPRRIPAARGLTNAYSARTFRLENSEGDTSYCRFHFTCLTNGKLSKAQSLHCDESPSAATFVVDLKEEIRNGRKMQFRVELQTLTEAEVEFLDWDPLDQTKVWLHSSCPLMPFGVLTLHSIASCDTRSYAEDGCAPGIEPILEPLRHSLPIGQIGQLNNPAWNSIIGSEASSLLPKEQPRPFEDPYWQPNLFWTSVLTDADRSRLAQRSCLGQPHANHHGIRRTRKHGFQLIGVGALANMDFLKTYCLKKQSFVKSPITLYVFCRGNGAG</sequence>
<dbReference type="Gene3D" id="1.20.1370.60">
    <property type="match status" value="1"/>
</dbReference>
<dbReference type="SUPFAM" id="SSF56634">
    <property type="entry name" value="Heme-dependent catalase-like"/>
    <property type="match status" value="1"/>
</dbReference>
<dbReference type="Gene3D" id="2.40.180.10">
    <property type="entry name" value="Catalase core domain"/>
    <property type="match status" value="1"/>
</dbReference>
<dbReference type="GO" id="GO:0004096">
    <property type="term" value="F:catalase activity"/>
    <property type="evidence" value="ECO:0007669"/>
    <property type="project" value="InterPro"/>
</dbReference>
<organism evidence="8 9">
    <name type="scientific">Trichuris muris</name>
    <name type="common">Mouse whipworm</name>
    <dbReference type="NCBI Taxonomy" id="70415"/>
    <lineage>
        <taxon>Eukaryota</taxon>
        <taxon>Metazoa</taxon>
        <taxon>Ecdysozoa</taxon>
        <taxon>Nematoda</taxon>
        <taxon>Enoplea</taxon>
        <taxon>Dorylaimia</taxon>
        <taxon>Trichinellida</taxon>
        <taxon>Trichuridae</taxon>
        <taxon>Trichuris</taxon>
    </lineage>
</organism>
<keyword evidence="4" id="KW-0479">Metal-binding</keyword>
<dbReference type="GO" id="GO:0020037">
    <property type="term" value="F:heme binding"/>
    <property type="evidence" value="ECO:0007669"/>
    <property type="project" value="InterPro"/>
</dbReference>
<evidence type="ECO:0000313" key="8">
    <source>
        <dbReference type="Proteomes" id="UP000046395"/>
    </source>
</evidence>
<dbReference type="Proteomes" id="UP000046395">
    <property type="component" value="Unassembled WGS sequence"/>
</dbReference>
<evidence type="ECO:0000256" key="6">
    <source>
        <dbReference type="ARBA" id="ARBA00023004"/>
    </source>
</evidence>
<dbReference type="InterPro" id="IPR020835">
    <property type="entry name" value="Catalase_sf"/>
</dbReference>
<feature type="domain" description="Catalase core" evidence="7">
    <location>
        <begin position="1"/>
        <end position="292"/>
    </location>
</feature>
<dbReference type="GO" id="GO:0042542">
    <property type="term" value="P:response to hydrogen peroxide"/>
    <property type="evidence" value="ECO:0007669"/>
    <property type="project" value="TreeGrafter"/>
</dbReference>
<protein>
    <submittedName>
        <fullName evidence="9">Catalase domain-containing protein</fullName>
    </submittedName>
</protein>
<proteinExistence type="inferred from homology"/>
<dbReference type="InterPro" id="IPR011614">
    <property type="entry name" value="Catalase_core"/>
</dbReference>
<keyword evidence="2" id="KW-0575">Peroxidase</keyword>
<evidence type="ECO:0000256" key="2">
    <source>
        <dbReference type="ARBA" id="ARBA00022559"/>
    </source>
</evidence>
<keyword evidence="3" id="KW-0349">Heme</keyword>
<name>A0A5S6QY79_TRIMR</name>
<keyword evidence="6" id="KW-0408">Iron</keyword>
<dbReference type="GO" id="GO:0005739">
    <property type="term" value="C:mitochondrion"/>
    <property type="evidence" value="ECO:0007669"/>
    <property type="project" value="TreeGrafter"/>
</dbReference>
<evidence type="ECO:0000256" key="5">
    <source>
        <dbReference type="ARBA" id="ARBA00023002"/>
    </source>
</evidence>
<evidence type="ECO:0000259" key="7">
    <source>
        <dbReference type="SMART" id="SM01060"/>
    </source>
</evidence>
<dbReference type="PANTHER" id="PTHR11465:SF9">
    <property type="entry name" value="CATALASE"/>
    <property type="match status" value="1"/>
</dbReference>
<dbReference type="PROSITE" id="PS51402">
    <property type="entry name" value="CATALASE_3"/>
    <property type="match status" value="1"/>
</dbReference>
<dbReference type="Pfam" id="PF00199">
    <property type="entry name" value="Catalase"/>
    <property type="match status" value="1"/>
</dbReference>
<dbReference type="GO" id="GO:0046872">
    <property type="term" value="F:metal ion binding"/>
    <property type="evidence" value="ECO:0007669"/>
    <property type="project" value="UniProtKB-KW"/>
</dbReference>